<dbReference type="GO" id="GO:0006888">
    <property type="term" value="P:endoplasmic reticulum to Golgi vesicle-mediated transport"/>
    <property type="evidence" value="ECO:0007669"/>
    <property type="project" value="TreeGrafter"/>
</dbReference>
<dbReference type="GO" id="GO:0031902">
    <property type="term" value="C:late endosome membrane"/>
    <property type="evidence" value="ECO:0007669"/>
    <property type="project" value="TreeGrafter"/>
</dbReference>
<evidence type="ECO:0000259" key="1">
    <source>
        <dbReference type="Pfam" id="PF05050"/>
    </source>
</evidence>
<dbReference type="InterPro" id="IPR029063">
    <property type="entry name" value="SAM-dependent_MTases_sf"/>
</dbReference>
<gene>
    <name evidence="3" type="ORF">LSAA_5532</name>
</gene>
<feature type="domain" description="DUF7027" evidence="2">
    <location>
        <begin position="345"/>
        <end position="395"/>
    </location>
</feature>
<dbReference type="AlphaFoldDB" id="A0A7R8CKQ9"/>
<dbReference type="PANTHER" id="PTHR34009">
    <property type="entry name" value="PROTEIN STAR"/>
    <property type="match status" value="1"/>
</dbReference>
<dbReference type="GO" id="GO:0005886">
    <property type="term" value="C:plasma membrane"/>
    <property type="evidence" value="ECO:0007669"/>
    <property type="project" value="TreeGrafter"/>
</dbReference>
<dbReference type="OrthoDB" id="6357215at2759"/>
<accession>A0A7R8CKQ9</accession>
<keyword evidence="4" id="KW-1185">Reference proteome</keyword>
<dbReference type="SUPFAM" id="SSF53335">
    <property type="entry name" value="S-adenosyl-L-methionine-dependent methyltransferases"/>
    <property type="match status" value="1"/>
</dbReference>
<dbReference type="SUPFAM" id="SSF103481">
    <property type="entry name" value="Multidrug resistance efflux transporter EmrE"/>
    <property type="match status" value="1"/>
</dbReference>
<dbReference type="InterPro" id="IPR006342">
    <property type="entry name" value="FkbM_mtfrase"/>
</dbReference>
<dbReference type="GO" id="GO:0005789">
    <property type="term" value="C:endoplasmic reticulum membrane"/>
    <property type="evidence" value="ECO:0007669"/>
    <property type="project" value="TreeGrafter"/>
</dbReference>
<protein>
    <submittedName>
        <fullName evidence="3">(salmon louse) hypothetical protein</fullName>
    </submittedName>
</protein>
<dbReference type="InterPro" id="IPR054291">
    <property type="entry name" value="DUF7027"/>
</dbReference>
<dbReference type="Proteomes" id="UP000675881">
    <property type="component" value="Chromosome 14"/>
</dbReference>
<organism evidence="3 4">
    <name type="scientific">Lepeophtheirus salmonis</name>
    <name type="common">Salmon louse</name>
    <name type="synonym">Caligus salmonis</name>
    <dbReference type="NCBI Taxonomy" id="72036"/>
    <lineage>
        <taxon>Eukaryota</taxon>
        <taxon>Metazoa</taxon>
        <taxon>Ecdysozoa</taxon>
        <taxon>Arthropoda</taxon>
        <taxon>Crustacea</taxon>
        <taxon>Multicrustacea</taxon>
        <taxon>Hexanauplia</taxon>
        <taxon>Copepoda</taxon>
        <taxon>Siphonostomatoida</taxon>
        <taxon>Caligidae</taxon>
        <taxon>Lepeophtheirus</taxon>
    </lineage>
</organism>
<dbReference type="Pfam" id="PF22954">
    <property type="entry name" value="DUF7027"/>
    <property type="match status" value="1"/>
</dbReference>
<dbReference type="GO" id="GO:0005794">
    <property type="term" value="C:Golgi apparatus"/>
    <property type="evidence" value="ECO:0007669"/>
    <property type="project" value="TreeGrafter"/>
</dbReference>
<proteinExistence type="predicted"/>
<feature type="domain" description="Methyltransferase FkbM" evidence="1">
    <location>
        <begin position="116"/>
        <end position="282"/>
    </location>
</feature>
<sequence>MERIVEYHLIREFESVMMIGSNAAAFVLMGKDDIDTPYEIDWNLNELDQRDPKLISIIREKYLIPPSESSDYNFTVPLDQLNYKGQCGQPTQIDRFIFKNSLNAKNSEDKYFFIEAGAFDGEVISNSLHYEIRRGWNGLLIEPNPDYFSILKQKQRKAWLLNRCISTKKTPQIVEFDASGLFGGIIGSKDRLPGNDFDPTVYRRRIRVQCFPLYSIIMALGNPAIHYLSLDIEGAELPVLRTIPFENVDIKLMDIESNHMGEIFDGSKVELVRTLADRGYRFDRDICHDNVRSGSFASAFYTFFASIFCSVHTIYVMRGGDASQVYLPFFETDLTKMDLEASGGFTIFYFVFLCMFSILLAIGISTNIRGLMIPWMISLGIAITFQAMFGLWLIFGYYIYLEVIMAAIFMLDVDVSKYLCSTSYEGLNMVDEKTNLLKNDEESCYRGDDTKLTPTSYSTHDERIDSALENDYIPPGEEALPSSITNHTYLIGTLLSVFAGITFTSANVIQKYAPNLKFLGFALCSCRPTGSRSRIYAQGFMGGVLLLCLFVAVKHIPLGDASAIFFSAPFFTMLFSSCMLNEHFGLFRISVSTIIIDLSSTNETGNFFGTICAWTVPILSAIITILNRQCKHVPFLVLTFWFGVGALFVSLIGMNIPFLHSSNVYMTLGIIGNIVMTIALKFISPARAMVFRSFEVIANYILQATLFSKVAMPFHVTDPIGALLIVISVMLMGLETMIQKRYSWKYL</sequence>
<dbReference type="Pfam" id="PF05050">
    <property type="entry name" value="Methyltransf_21"/>
    <property type="match status" value="1"/>
</dbReference>
<dbReference type="EMBL" id="HG994593">
    <property type="protein sequence ID" value="CAF2850896.1"/>
    <property type="molecule type" value="Genomic_DNA"/>
</dbReference>
<dbReference type="Gene3D" id="3.40.50.150">
    <property type="entry name" value="Vaccinia Virus protein VP39"/>
    <property type="match status" value="1"/>
</dbReference>
<dbReference type="InterPro" id="IPR053202">
    <property type="entry name" value="EGF_Rcpt_Signaling_Reg"/>
</dbReference>
<dbReference type="PANTHER" id="PTHR34009:SF2">
    <property type="entry name" value="PROTEIN STAR"/>
    <property type="match status" value="1"/>
</dbReference>
<reference evidence="3" key="1">
    <citation type="submission" date="2021-02" db="EMBL/GenBank/DDBJ databases">
        <authorList>
            <person name="Bekaert M."/>
        </authorList>
    </citation>
    <scope>NUCLEOTIDE SEQUENCE</scope>
    <source>
        <strain evidence="3">IoA-00</strain>
    </source>
</reference>
<evidence type="ECO:0000259" key="2">
    <source>
        <dbReference type="Pfam" id="PF22954"/>
    </source>
</evidence>
<name>A0A7R8CKQ9_LEPSM</name>
<dbReference type="GO" id="GO:0016197">
    <property type="term" value="P:endosomal transport"/>
    <property type="evidence" value="ECO:0007669"/>
    <property type="project" value="TreeGrafter"/>
</dbReference>
<dbReference type="InterPro" id="IPR037185">
    <property type="entry name" value="EmrE-like"/>
</dbReference>
<evidence type="ECO:0000313" key="3">
    <source>
        <dbReference type="EMBL" id="CAF2850896.1"/>
    </source>
</evidence>
<evidence type="ECO:0000313" key="4">
    <source>
        <dbReference type="Proteomes" id="UP000675881"/>
    </source>
</evidence>